<protein>
    <submittedName>
        <fullName evidence="1">Uncharacterized protein</fullName>
    </submittedName>
</protein>
<reference evidence="1 2" key="1">
    <citation type="submission" date="2018-08" db="EMBL/GenBank/DDBJ databases">
        <title>A genome reference for cultivated species of the human gut microbiota.</title>
        <authorList>
            <person name="Zou Y."/>
            <person name="Xue W."/>
            <person name="Luo G."/>
        </authorList>
    </citation>
    <scope>NUCLEOTIDE SEQUENCE [LARGE SCALE GENOMIC DNA]</scope>
    <source>
        <strain evidence="1 2">AF14-23</strain>
    </source>
</reference>
<proteinExistence type="predicted"/>
<dbReference type="EMBL" id="QRZI01000004">
    <property type="protein sequence ID" value="RGV64545.1"/>
    <property type="molecule type" value="Genomic_DNA"/>
</dbReference>
<organism evidence="1 2">
    <name type="scientific">Blautia obeum</name>
    <dbReference type="NCBI Taxonomy" id="40520"/>
    <lineage>
        <taxon>Bacteria</taxon>
        <taxon>Bacillati</taxon>
        <taxon>Bacillota</taxon>
        <taxon>Clostridia</taxon>
        <taxon>Lachnospirales</taxon>
        <taxon>Lachnospiraceae</taxon>
        <taxon>Blautia</taxon>
    </lineage>
</organism>
<evidence type="ECO:0000313" key="1">
    <source>
        <dbReference type="EMBL" id="RGV64545.1"/>
    </source>
</evidence>
<evidence type="ECO:0000313" key="2">
    <source>
        <dbReference type="Proteomes" id="UP000265828"/>
    </source>
</evidence>
<accession>A0A395XBI2</accession>
<sequence>MFRNKELFLTGRGKSIMDVEMEKRKFLNLCGKRDRALLSGEKRMTLGDMERLTYLTEFFELENYGIALWKEFGDDVKEPFEAMMKMLDEPECIEDRWLDDEAKGEKWLLEFQELALTEEYREWIRNYIDKKYEERGLPYPTGADFD</sequence>
<comment type="caution">
    <text evidence="1">The sequence shown here is derived from an EMBL/GenBank/DDBJ whole genome shotgun (WGS) entry which is preliminary data.</text>
</comment>
<name>A0A395XBI2_9FIRM</name>
<gene>
    <name evidence="1" type="ORF">DWW07_06710</name>
</gene>
<dbReference type="Proteomes" id="UP000265828">
    <property type="component" value="Unassembled WGS sequence"/>
</dbReference>
<dbReference type="AlphaFoldDB" id="A0A395XBI2"/>